<feature type="signal peptide" evidence="3">
    <location>
        <begin position="1"/>
        <end position="27"/>
    </location>
</feature>
<dbReference type="PROSITE" id="PS51782">
    <property type="entry name" value="LYSM"/>
    <property type="match status" value="1"/>
</dbReference>
<proteinExistence type="inferred from homology"/>
<feature type="compositionally biased region" description="Polar residues" evidence="2">
    <location>
        <begin position="99"/>
        <end position="112"/>
    </location>
</feature>
<evidence type="ECO:0000313" key="6">
    <source>
        <dbReference type="Proteomes" id="UP000074119"/>
    </source>
</evidence>
<dbReference type="CDD" id="cd00118">
    <property type="entry name" value="LysM"/>
    <property type="match status" value="1"/>
</dbReference>
<dbReference type="InterPro" id="IPR036779">
    <property type="entry name" value="LysM_dom_sf"/>
</dbReference>
<accession>A0A127M4I7</accession>
<dbReference type="InterPro" id="IPR018392">
    <property type="entry name" value="LysM"/>
</dbReference>
<keyword evidence="3" id="KW-0732">Signal</keyword>
<dbReference type="SUPFAM" id="SSF51261">
    <property type="entry name" value="Duplicated hybrid motif"/>
    <property type="match status" value="1"/>
</dbReference>
<dbReference type="GO" id="GO:0032153">
    <property type="term" value="C:cell division site"/>
    <property type="evidence" value="ECO:0007669"/>
    <property type="project" value="TreeGrafter"/>
</dbReference>
<feature type="chain" id="PRO_5007275002" description="LysM domain-containing protein" evidence="3">
    <location>
        <begin position="28"/>
        <end position="256"/>
    </location>
</feature>
<protein>
    <recommendedName>
        <fullName evidence="4">LysM domain-containing protein</fullName>
    </recommendedName>
</protein>
<dbReference type="GO" id="GO:0004222">
    <property type="term" value="F:metalloendopeptidase activity"/>
    <property type="evidence" value="ECO:0007669"/>
    <property type="project" value="TreeGrafter"/>
</dbReference>
<sequence>MSKLQQIIGFCSVICVLVSCTTSGSFAPVSDRYNPAERTPPYYIVSAGDTLFSIAWRYGFELQGLASANSLRPPYTIYPGQAILLQESSKSLVSKNASTNAVATSAPTPKSNNVKKERTTRPTAKGTAPLSSVNEGWQWPLNGPVVRPFVASGQEHKGIDIKGKMGEPVYASRSGEVVYAGSGLVGYGNLLILKHSDRFLSAYGHNRRIKVREGEKVKAGQLIAEVGDSGTDSVKLHFEVRIDGKPVDPLRLLPRR</sequence>
<feature type="domain" description="LysM" evidence="4">
    <location>
        <begin position="41"/>
        <end position="85"/>
    </location>
</feature>
<dbReference type="Pfam" id="PF01476">
    <property type="entry name" value="LysM"/>
    <property type="match status" value="1"/>
</dbReference>
<reference evidence="5 6" key="1">
    <citation type="submission" date="2015-12" db="EMBL/GenBank/DDBJ databases">
        <authorList>
            <person name="Shamseldin A."/>
            <person name="Moawad H."/>
            <person name="Abd El-Rahim W.M."/>
            <person name="Sadowsky M.J."/>
        </authorList>
    </citation>
    <scope>NUCLEOTIDE SEQUENCE [LARGE SCALE GENOMIC DNA]</scope>
    <source>
        <strain evidence="5 6">SM2</strain>
    </source>
</reference>
<comment type="similarity">
    <text evidence="1">Belongs to the E.coli NlpD/Haemophilus LppB family.</text>
</comment>
<gene>
    <name evidence="5" type="ORF">AZF00_07465</name>
</gene>
<dbReference type="SMART" id="SM00257">
    <property type="entry name" value="LysM"/>
    <property type="match status" value="1"/>
</dbReference>
<dbReference type="KEGG" id="zal:AZF00_07465"/>
<dbReference type="Gene3D" id="2.70.70.10">
    <property type="entry name" value="Glucose Permease (Domain IIA)"/>
    <property type="match status" value="1"/>
</dbReference>
<dbReference type="InterPro" id="IPR050570">
    <property type="entry name" value="Cell_wall_metabolism_enzyme"/>
</dbReference>
<dbReference type="Proteomes" id="UP000074119">
    <property type="component" value="Chromosome"/>
</dbReference>
<dbReference type="PANTHER" id="PTHR21666">
    <property type="entry name" value="PEPTIDASE-RELATED"/>
    <property type="match status" value="1"/>
</dbReference>
<dbReference type="Pfam" id="PF01551">
    <property type="entry name" value="Peptidase_M23"/>
    <property type="match status" value="1"/>
</dbReference>
<dbReference type="PROSITE" id="PS51257">
    <property type="entry name" value="PROKAR_LIPOPROTEIN"/>
    <property type="match status" value="1"/>
</dbReference>
<evidence type="ECO:0000259" key="4">
    <source>
        <dbReference type="PROSITE" id="PS51782"/>
    </source>
</evidence>
<dbReference type="GO" id="GO:0009279">
    <property type="term" value="C:cell outer membrane"/>
    <property type="evidence" value="ECO:0007669"/>
    <property type="project" value="TreeGrafter"/>
</dbReference>
<dbReference type="CDD" id="cd12797">
    <property type="entry name" value="M23_peptidase"/>
    <property type="match status" value="1"/>
</dbReference>
<organism evidence="5 6">
    <name type="scientific">Zhongshania aliphaticivorans</name>
    <dbReference type="NCBI Taxonomy" id="1470434"/>
    <lineage>
        <taxon>Bacteria</taxon>
        <taxon>Pseudomonadati</taxon>
        <taxon>Pseudomonadota</taxon>
        <taxon>Gammaproteobacteria</taxon>
        <taxon>Cellvibrionales</taxon>
        <taxon>Spongiibacteraceae</taxon>
        <taxon>Zhongshania</taxon>
    </lineage>
</organism>
<dbReference type="Gene3D" id="3.10.350.10">
    <property type="entry name" value="LysM domain"/>
    <property type="match status" value="1"/>
</dbReference>
<dbReference type="EMBL" id="CP014544">
    <property type="protein sequence ID" value="AMO68149.1"/>
    <property type="molecule type" value="Genomic_DNA"/>
</dbReference>
<evidence type="ECO:0000256" key="2">
    <source>
        <dbReference type="SAM" id="MobiDB-lite"/>
    </source>
</evidence>
<evidence type="ECO:0000256" key="3">
    <source>
        <dbReference type="SAM" id="SignalP"/>
    </source>
</evidence>
<dbReference type="RefSeq" id="WP_008247515.1">
    <property type="nucleotide sequence ID" value="NZ_CP014544.1"/>
</dbReference>
<feature type="region of interest" description="Disordered" evidence="2">
    <location>
        <begin position="99"/>
        <end position="130"/>
    </location>
</feature>
<dbReference type="InterPro" id="IPR016047">
    <property type="entry name" value="M23ase_b-sheet_dom"/>
</dbReference>
<evidence type="ECO:0000313" key="5">
    <source>
        <dbReference type="EMBL" id="AMO68149.1"/>
    </source>
</evidence>
<dbReference type="PANTHER" id="PTHR21666:SF263">
    <property type="entry name" value="MUREIN HYDROLASE ACTIVATOR NLPD"/>
    <property type="match status" value="1"/>
</dbReference>
<dbReference type="InterPro" id="IPR011055">
    <property type="entry name" value="Dup_hybrid_motif"/>
</dbReference>
<evidence type="ECO:0000256" key="1">
    <source>
        <dbReference type="ARBA" id="ARBA00038420"/>
    </source>
</evidence>
<dbReference type="AlphaFoldDB" id="A0A127M4I7"/>
<name>A0A127M4I7_9GAMM</name>
<dbReference type="STRING" id="1470434.AZF00_07465"/>